<dbReference type="VEuPathDB" id="FungiDB:PV09_04329"/>
<dbReference type="InterPro" id="IPR002355">
    <property type="entry name" value="Cu_oxidase_Cu_BS"/>
</dbReference>
<evidence type="ECO:0000256" key="8">
    <source>
        <dbReference type="ARBA" id="ARBA00023180"/>
    </source>
</evidence>
<keyword evidence="5" id="KW-0479">Metal-binding</keyword>
<dbReference type="Gene3D" id="2.60.40.420">
    <property type="entry name" value="Cupredoxins - blue copper proteins"/>
    <property type="match status" value="3"/>
</dbReference>
<dbReference type="GO" id="GO:0046274">
    <property type="term" value="P:lignin catabolic process"/>
    <property type="evidence" value="ECO:0007669"/>
    <property type="project" value="UniProtKB-KW"/>
</dbReference>
<dbReference type="PANTHER" id="PTHR11709:SF87">
    <property type="entry name" value="LACCASE"/>
    <property type="match status" value="1"/>
</dbReference>
<evidence type="ECO:0000313" key="15">
    <source>
        <dbReference type="Proteomes" id="UP000053259"/>
    </source>
</evidence>
<dbReference type="Pfam" id="PF07731">
    <property type="entry name" value="Cu-oxidase_2"/>
    <property type="match status" value="1"/>
</dbReference>
<proteinExistence type="inferred from homology"/>
<dbReference type="Pfam" id="PF07732">
    <property type="entry name" value="Cu-oxidase_3"/>
    <property type="match status" value="1"/>
</dbReference>
<comment type="catalytic activity">
    <reaction evidence="1">
        <text>4 hydroquinone + O2 = 4 benzosemiquinone + 2 H2O</text>
        <dbReference type="Rhea" id="RHEA:11276"/>
        <dbReference type="ChEBI" id="CHEBI:15377"/>
        <dbReference type="ChEBI" id="CHEBI:15379"/>
        <dbReference type="ChEBI" id="CHEBI:17594"/>
        <dbReference type="ChEBI" id="CHEBI:17977"/>
        <dbReference type="EC" id="1.10.3.2"/>
    </reaction>
</comment>
<sequence length="584" mass="63879">MHPFLCLRNKLLLFTTFAVLGQSLSQPVHETGFAKRNASCQNGPDSRNCWSDGFDINTNYYEEWPSTGNTVTYDLTLTETPCNPDGHGSKTCQLVNGQYPGPTIRANWGDKIQVTVHNNLQVNGTSLHWHGVRQLGSNEMDGTNGVTECPLAAGDSKTYTFTATQYGTSWYHSHHTAQYGQGIVGAIVIDGPATANYDEDLGTLPLSDWYYSSIYDVLYTVMDVPGPLPPADNVLVNGTMVDGDGNGQYQKISVQPGKKYRLRIANTAMDHMFHVSLDGHPFTVIEADFVPIKPYQTTDLKINVGQRYDVIFEANQAANNYWLRVAPAAPGPQGPLCGFAAIYSKENAPVVGAIVSYDGAGDGLPTSTAYANDGSCSDEVIDPWFITPMSGGYKIDALNVTFGAGQVVNWFINGSTMIADWENPTLAFIRDQKPFTSSMNVVQMPEANSWYLWVIENALFPISPHPIHLHGHDFEILGSGEGPFPWGTDFFTGAKPQRRDVATLPGTSNGGWLLLGVYTNNPGAWLMHCHIGWHVSQGLSMQFVERQSEILNTVGSLDDMTKGCSAWTAYWNSGDHGAKIDSGY</sequence>
<evidence type="ECO:0000259" key="11">
    <source>
        <dbReference type="Pfam" id="PF00394"/>
    </source>
</evidence>
<dbReference type="SUPFAM" id="SSF49503">
    <property type="entry name" value="Cupredoxins"/>
    <property type="match status" value="3"/>
</dbReference>
<dbReference type="AlphaFoldDB" id="A0A0D2AZR4"/>
<dbReference type="InParanoid" id="A0A0D2AZR4"/>
<evidence type="ECO:0000313" key="14">
    <source>
        <dbReference type="EMBL" id="KIW04579.1"/>
    </source>
</evidence>
<dbReference type="OrthoDB" id="2121828at2759"/>
<evidence type="ECO:0000256" key="5">
    <source>
        <dbReference type="ARBA" id="ARBA00022723"/>
    </source>
</evidence>
<feature type="domain" description="Plastocyanin-like" evidence="12">
    <location>
        <begin position="428"/>
        <end position="547"/>
    </location>
</feature>
<evidence type="ECO:0000256" key="2">
    <source>
        <dbReference type="ARBA" id="ARBA00001935"/>
    </source>
</evidence>
<keyword evidence="10" id="KW-0732">Signal</keyword>
<evidence type="ECO:0000256" key="7">
    <source>
        <dbReference type="ARBA" id="ARBA00023008"/>
    </source>
</evidence>
<feature type="domain" description="Plastocyanin-like" evidence="13">
    <location>
        <begin position="77"/>
        <end position="192"/>
    </location>
</feature>
<dbReference type="Pfam" id="PF00394">
    <property type="entry name" value="Cu-oxidase"/>
    <property type="match status" value="1"/>
</dbReference>
<dbReference type="RefSeq" id="XP_016214448.1">
    <property type="nucleotide sequence ID" value="XM_016357656.1"/>
</dbReference>
<dbReference type="EC" id="1.10.3.2" evidence="4"/>
<keyword evidence="15" id="KW-1185">Reference proteome</keyword>
<dbReference type="PROSITE" id="PS00080">
    <property type="entry name" value="MULTICOPPER_OXIDASE2"/>
    <property type="match status" value="1"/>
</dbReference>
<dbReference type="EMBL" id="KN847540">
    <property type="protein sequence ID" value="KIW04579.1"/>
    <property type="molecule type" value="Genomic_DNA"/>
</dbReference>
<feature type="chain" id="PRO_5002249325" description="laccase" evidence="10">
    <location>
        <begin position="26"/>
        <end position="584"/>
    </location>
</feature>
<evidence type="ECO:0000259" key="12">
    <source>
        <dbReference type="Pfam" id="PF07731"/>
    </source>
</evidence>
<keyword evidence="6" id="KW-0560">Oxidoreductase</keyword>
<dbReference type="InterPro" id="IPR011707">
    <property type="entry name" value="Cu-oxidase-like_N"/>
</dbReference>
<evidence type="ECO:0000256" key="9">
    <source>
        <dbReference type="ARBA" id="ARBA00023185"/>
    </source>
</evidence>
<evidence type="ECO:0000256" key="1">
    <source>
        <dbReference type="ARBA" id="ARBA00000349"/>
    </source>
</evidence>
<dbReference type="PROSITE" id="PS00079">
    <property type="entry name" value="MULTICOPPER_OXIDASE1"/>
    <property type="match status" value="1"/>
</dbReference>
<keyword evidence="9" id="KW-0439">Lignin degradation</keyword>
<dbReference type="GO" id="GO:0005507">
    <property type="term" value="F:copper ion binding"/>
    <property type="evidence" value="ECO:0007669"/>
    <property type="project" value="InterPro"/>
</dbReference>
<evidence type="ECO:0000256" key="10">
    <source>
        <dbReference type="SAM" id="SignalP"/>
    </source>
</evidence>
<accession>A0A0D2AZR4</accession>
<comment type="similarity">
    <text evidence="3">Belongs to the multicopper oxidase family.</text>
</comment>
<dbReference type="CDD" id="cd13901">
    <property type="entry name" value="CuRO_3_MaLCC_like"/>
    <property type="match status" value="1"/>
</dbReference>
<dbReference type="HOGENOM" id="CLU_006504_3_2_1"/>
<feature type="signal peptide" evidence="10">
    <location>
        <begin position="1"/>
        <end position="25"/>
    </location>
</feature>
<comment type="cofactor">
    <cofactor evidence="2">
        <name>Cu cation</name>
        <dbReference type="ChEBI" id="CHEBI:23378"/>
    </cofactor>
</comment>
<dbReference type="GO" id="GO:0052716">
    <property type="term" value="F:hydroquinone:oxygen oxidoreductase activity"/>
    <property type="evidence" value="ECO:0007669"/>
    <property type="project" value="UniProtKB-EC"/>
</dbReference>
<dbReference type="InterPro" id="IPR045087">
    <property type="entry name" value="Cu-oxidase_fam"/>
</dbReference>
<protein>
    <recommendedName>
        <fullName evidence="4">laccase</fullName>
        <ecNumber evidence="4">1.10.3.2</ecNumber>
    </recommendedName>
</protein>
<evidence type="ECO:0000256" key="6">
    <source>
        <dbReference type="ARBA" id="ARBA00023002"/>
    </source>
</evidence>
<evidence type="ECO:0000259" key="13">
    <source>
        <dbReference type="Pfam" id="PF07732"/>
    </source>
</evidence>
<dbReference type="CDD" id="cd13880">
    <property type="entry name" value="CuRO_2_MaLCC_like"/>
    <property type="match status" value="1"/>
</dbReference>
<dbReference type="STRING" id="253628.A0A0D2AZR4"/>
<feature type="domain" description="Plastocyanin-like" evidence="11">
    <location>
        <begin position="203"/>
        <end position="326"/>
    </location>
</feature>
<dbReference type="InterPro" id="IPR008972">
    <property type="entry name" value="Cupredoxin"/>
</dbReference>
<dbReference type="CDD" id="cd13854">
    <property type="entry name" value="CuRO_1_MaLCC_like"/>
    <property type="match status" value="1"/>
</dbReference>
<dbReference type="FunFam" id="2.60.40.420:FF:000021">
    <property type="entry name" value="Extracellular dihydrogeodin oxidase/laccase"/>
    <property type="match status" value="1"/>
</dbReference>
<dbReference type="InterPro" id="IPR033138">
    <property type="entry name" value="Cu_oxidase_CS"/>
</dbReference>
<organism evidence="14 15">
    <name type="scientific">Verruconis gallopava</name>
    <dbReference type="NCBI Taxonomy" id="253628"/>
    <lineage>
        <taxon>Eukaryota</taxon>
        <taxon>Fungi</taxon>
        <taxon>Dikarya</taxon>
        <taxon>Ascomycota</taxon>
        <taxon>Pezizomycotina</taxon>
        <taxon>Dothideomycetes</taxon>
        <taxon>Pleosporomycetidae</taxon>
        <taxon>Venturiales</taxon>
        <taxon>Sympoventuriaceae</taxon>
        <taxon>Verruconis</taxon>
    </lineage>
</organism>
<dbReference type="FunFam" id="2.60.40.420:FF:000045">
    <property type="entry name" value="Laccase 2"/>
    <property type="match status" value="1"/>
</dbReference>
<dbReference type="PANTHER" id="PTHR11709">
    <property type="entry name" value="MULTI-COPPER OXIDASE"/>
    <property type="match status" value="1"/>
</dbReference>
<dbReference type="InterPro" id="IPR001117">
    <property type="entry name" value="Cu-oxidase_2nd"/>
</dbReference>
<name>A0A0D2AZR4_9PEZI</name>
<dbReference type="InterPro" id="IPR011706">
    <property type="entry name" value="Cu-oxidase_C"/>
</dbReference>
<gene>
    <name evidence="14" type="ORF">PV09_04329</name>
</gene>
<reference evidence="14 15" key="1">
    <citation type="submission" date="2015-01" db="EMBL/GenBank/DDBJ databases">
        <title>The Genome Sequence of Ochroconis gallopava CBS43764.</title>
        <authorList>
            <consortium name="The Broad Institute Genomics Platform"/>
            <person name="Cuomo C."/>
            <person name="de Hoog S."/>
            <person name="Gorbushina A."/>
            <person name="Stielow B."/>
            <person name="Teixiera M."/>
            <person name="Abouelleil A."/>
            <person name="Chapman S.B."/>
            <person name="Priest M."/>
            <person name="Young S.K."/>
            <person name="Wortman J."/>
            <person name="Nusbaum C."/>
            <person name="Birren B."/>
        </authorList>
    </citation>
    <scope>NUCLEOTIDE SEQUENCE [LARGE SCALE GENOMIC DNA]</scope>
    <source>
        <strain evidence="14 15">CBS 43764</strain>
    </source>
</reference>
<dbReference type="Proteomes" id="UP000053259">
    <property type="component" value="Unassembled WGS sequence"/>
</dbReference>
<evidence type="ECO:0000256" key="4">
    <source>
        <dbReference type="ARBA" id="ARBA00012297"/>
    </source>
</evidence>
<keyword evidence="7" id="KW-0186">Copper</keyword>
<evidence type="ECO:0000256" key="3">
    <source>
        <dbReference type="ARBA" id="ARBA00010609"/>
    </source>
</evidence>
<dbReference type="GeneID" id="27312302"/>
<keyword evidence="8" id="KW-0325">Glycoprotein</keyword>